<dbReference type="EMBL" id="CP109546">
    <property type="protein sequence ID" value="WTZ07626.1"/>
    <property type="molecule type" value="Genomic_DNA"/>
</dbReference>
<dbReference type="AlphaFoldDB" id="A0AAU3HU66"/>
<dbReference type="SUPFAM" id="SSF69118">
    <property type="entry name" value="AhpD-like"/>
    <property type="match status" value="1"/>
</dbReference>
<evidence type="ECO:0000259" key="1">
    <source>
        <dbReference type="Pfam" id="PF02627"/>
    </source>
</evidence>
<dbReference type="PANTHER" id="PTHR34846">
    <property type="entry name" value="4-CARBOXYMUCONOLACTONE DECARBOXYLASE FAMILY PROTEIN (AFU_ORTHOLOGUE AFUA_6G11590)"/>
    <property type="match status" value="1"/>
</dbReference>
<gene>
    <name evidence="2" type="ORF">OG699_06180</name>
</gene>
<protein>
    <submittedName>
        <fullName evidence="2">Carboxymuconolactone decarboxylase family protein</fullName>
    </submittedName>
</protein>
<proteinExistence type="predicted"/>
<reference evidence="2" key="1">
    <citation type="submission" date="2022-10" db="EMBL/GenBank/DDBJ databases">
        <title>The complete genomes of actinobacterial strains from the NBC collection.</title>
        <authorList>
            <person name="Joergensen T.S."/>
            <person name="Alvarez Arevalo M."/>
            <person name="Sterndorff E.B."/>
            <person name="Faurdal D."/>
            <person name="Vuksanovic O."/>
            <person name="Mourched A.-S."/>
            <person name="Charusanti P."/>
            <person name="Shaw S."/>
            <person name="Blin K."/>
            <person name="Weber T."/>
        </authorList>
    </citation>
    <scope>NUCLEOTIDE SEQUENCE</scope>
    <source>
        <strain evidence="2">NBC_01393</strain>
    </source>
</reference>
<organism evidence="2">
    <name type="scientific">Streptomyces sp. NBC_01393</name>
    <dbReference type="NCBI Taxonomy" id="2903851"/>
    <lineage>
        <taxon>Bacteria</taxon>
        <taxon>Bacillati</taxon>
        <taxon>Actinomycetota</taxon>
        <taxon>Actinomycetes</taxon>
        <taxon>Kitasatosporales</taxon>
        <taxon>Streptomycetaceae</taxon>
        <taxon>Streptomyces</taxon>
    </lineage>
</organism>
<evidence type="ECO:0000313" key="2">
    <source>
        <dbReference type="EMBL" id="WTZ07626.1"/>
    </source>
</evidence>
<dbReference type="InterPro" id="IPR003779">
    <property type="entry name" value="CMD-like"/>
</dbReference>
<dbReference type="PANTHER" id="PTHR34846:SF11">
    <property type="entry name" value="4-CARBOXYMUCONOLACTONE DECARBOXYLASE FAMILY PROTEIN (AFU_ORTHOLOGUE AFUA_6G11590)"/>
    <property type="match status" value="1"/>
</dbReference>
<feature type="domain" description="Carboxymuconolactone decarboxylase-like" evidence="1">
    <location>
        <begin position="55"/>
        <end position="136"/>
    </location>
</feature>
<name>A0AAU3HU66_9ACTN</name>
<sequence>MTRLPRLTPGELDLDQRPLYDAITGGPRAGGPQLFALTDAQGRLNGPFNAMLFAPGVGAALQELGSAIRYRTSLSGRIRELAILVVAAQWDSAFERYAHEPIGRAAGLTDTEIAAVNAGTAPELSDPAEAAALELVRVLVARGDADDAVFDRAVSLNGIEAVVELTTLVGYYVTLALQLRVFRVGPPGDSA</sequence>
<dbReference type="InterPro" id="IPR029032">
    <property type="entry name" value="AhpD-like"/>
</dbReference>
<dbReference type="Gene3D" id="1.20.1290.10">
    <property type="entry name" value="AhpD-like"/>
    <property type="match status" value="1"/>
</dbReference>
<dbReference type="GO" id="GO:0051920">
    <property type="term" value="F:peroxiredoxin activity"/>
    <property type="evidence" value="ECO:0007669"/>
    <property type="project" value="InterPro"/>
</dbReference>
<dbReference type="Pfam" id="PF02627">
    <property type="entry name" value="CMD"/>
    <property type="match status" value="1"/>
</dbReference>
<accession>A0AAU3HU66</accession>